<evidence type="ECO:0000256" key="1">
    <source>
        <dbReference type="SAM" id="Phobius"/>
    </source>
</evidence>
<dbReference type="GO" id="GO:0016020">
    <property type="term" value="C:membrane"/>
    <property type="evidence" value="ECO:0007669"/>
    <property type="project" value="InterPro"/>
</dbReference>
<protein>
    <submittedName>
        <fullName evidence="2">CG31600</fullName>
    </submittedName>
</protein>
<keyword evidence="3" id="KW-1185">Reference proteome</keyword>
<name>A0A0M5J9F2_DROBS</name>
<keyword evidence="1" id="KW-0472">Membrane</keyword>
<sequence>MQNSAMHQLLKVTLALLVATTWRVIVPNLLSYDEQYFFEQLQWMVVKVYAALVGLLLLEVQLMYMGASLLQSKVNLMSWLSLPVLGLTMLGSYEFCNKYLAPLIDLEAAQRQLEAPFFDYIEHGNEAWLKLQQQLGCCGLSDPRTYLLYLRQVPAVCFDSQGQLITRGCEDVYTDHFLPLQHVAYFLGFVALALQALMFLFLLQRCLRK</sequence>
<feature type="transmembrane region" description="Helical" evidence="1">
    <location>
        <begin position="12"/>
        <end position="32"/>
    </location>
</feature>
<gene>
    <name evidence="2" type="ORF">Dbus_chr2Lg1941</name>
</gene>
<keyword evidence="1" id="KW-0812">Transmembrane</keyword>
<feature type="transmembrane region" description="Helical" evidence="1">
    <location>
        <begin position="76"/>
        <end position="93"/>
    </location>
</feature>
<feature type="transmembrane region" description="Helical" evidence="1">
    <location>
        <begin position="183"/>
        <end position="203"/>
    </location>
</feature>
<evidence type="ECO:0000313" key="3">
    <source>
        <dbReference type="Proteomes" id="UP000494163"/>
    </source>
</evidence>
<dbReference type="AlphaFoldDB" id="A0A0M5J9F2"/>
<dbReference type="Gene3D" id="1.10.1450.10">
    <property type="entry name" value="Tetraspanin"/>
    <property type="match status" value="1"/>
</dbReference>
<accession>A0A0M5J9F2</accession>
<keyword evidence="1" id="KW-1133">Transmembrane helix</keyword>
<dbReference type="InterPro" id="IPR008952">
    <property type="entry name" value="Tetraspanin_EC2_sf"/>
</dbReference>
<organism evidence="2 3">
    <name type="scientific">Drosophila busckii</name>
    <name type="common">Fruit fly</name>
    <dbReference type="NCBI Taxonomy" id="30019"/>
    <lineage>
        <taxon>Eukaryota</taxon>
        <taxon>Metazoa</taxon>
        <taxon>Ecdysozoa</taxon>
        <taxon>Arthropoda</taxon>
        <taxon>Hexapoda</taxon>
        <taxon>Insecta</taxon>
        <taxon>Pterygota</taxon>
        <taxon>Neoptera</taxon>
        <taxon>Endopterygota</taxon>
        <taxon>Diptera</taxon>
        <taxon>Brachycera</taxon>
        <taxon>Muscomorpha</taxon>
        <taxon>Ephydroidea</taxon>
        <taxon>Drosophilidae</taxon>
        <taxon>Drosophila</taxon>
    </lineage>
</organism>
<dbReference type="OrthoDB" id="10033535at2759"/>
<proteinExistence type="predicted"/>
<dbReference type="EMBL" id="CP012523">
    <property type="protein sequence ID" value="ALC39856.1"/>
    <property type="molecule type" value="Genomic_DNA"/>
</dbReference>
<reference evidence="2 3" key="1">
    <citation type="submission" date="2015-08" db="EMBL/GenBank/DDBJ databases">
        <title>Ancestral chromatin configuration constrains chromatin evolution on differentiating sex chromosomes in Drosophila.</title>
        <authorList>
            <person name="Zhou Q."/>
            <person name="Bachtrog D."/>
        </authorList>
    </citation>
    <scope>NUCLEOTIDE SEQUENCE [LARGE SCALE GENOMIC DNA]</scope>
    <source>
        <tissue evidence="2">Whole larvae</tissue>
    </source>
</reference>
<evidence type="ECO:0000313" key="2">
    <source>
        <dbReference type="EMBL" id="ALC39856.1"/>
    </source>
</evidence>
<dbReference type="SUPFAM" id="SSF48652">
    <property type="entry name" value="Tetraspanin"/>
    <property type="match status" value="1"/>
</dbReference>
<feature type="transmembrane region" description="Helical" evidence="1">
    <location>
        <begin position="44"/>
        <end position="64"/>
    </location>
</feature>
<dbReference type="Proteomes" id="UP000494163">
    <property type="component" value="Chromosome 2L"/>
</dbReference>
<dbReference type="OMA" id="YMHYLRR"/>